<dbReference type="eggNOG" id="COG3934">
    <property type="taxonomic scope" value="Bacteria"/>
</dbReference>
<organism evidence="1 2">
    <name type="scientific">Gordonia soli NBRC 108243</name>
    <dbReference type="NCBI Taxonomy" id="1223545"/>
    <lineage>
        <taxon>Bacteria</taxon>
        <taxon>Bacillati</taxon>
        <taxon>Actinomycetota</taxon>
        <taxon>Actinomycetes</taxon>
        <taxon>Mycobacteriales</taxon>
        <taxon>Gordoniaceae</taxon>
        <taxon>Gordonia</taxon>
    </lineage>
</organism>
<sequence length="354" mass="38634">MLIAVLLACGGPSDSSASDDVRALPNGLTLGGERWWPAGFNAYQLATDWTMNAGCGGTVDLDSYFGALPAKALTRFNLFAALAVDKNTGALDFSRMDAIFATAARYDQKLLPVLTASEGSCEGDQFKERGWYVDGWQNTRSAGRMTFEDWLRTAVVRWRHSSSLAGWEMVGEPEPSICGDASCRWQQRECPADAAQILRSFFDRAGDRLRRLDPTHPIWAGLTGGGQCGTAGRDYEYVARSSGVDVLDYHDYGSDGVPLPGDSSNGLAERLRQSHRVGKPLAVNEIGQSAGSCRSMQDRTADFRRKVVGQRAAGTATALFWAFVPDPRPGMCTYDIGEADPTFDLVAEFTRWRD</sequence>
<accession>M0QFT7</accession>
<dbReference type="EMBL" id="BANX01000001">
    <property type="protein sequence ID" value="GAC66267.1"/>
    <property type="molecule type" value="Genomic_DNA"/>
</dbReference>
<dbReference type="InterPro" id="IPR017853">
    <property type="entry name" value="GH"/>
</dbReference>
<dbReference type="SUPFAM" id="SSF51445">
    <property type="entry name" value="(Trans)glycosidases"/>
    <property type="match status" value="1"/>
</dbReference>
<dbReference type="Gene3D" id="3.20.20.80">
    <property type="entry name" value="Glycosidases"/>
    <property type="match status" value="1"/>
</dbReference>
<protein>
    <recommendedName>
        <fullName evidence="3">Beta-mannosidase</fullName>
    </recommendedName>
</protein>
<evidence type="ECO:0000313" key="1">
    <source>
        <dbReference type="EMBL" id="GAC66267.1"/>
    </source>
</evidence>
<comment type="caution">
    <text evidence="1">The sequence shown here is derived from an EMBL/GenBank/DDBJ whole genome shotgun (WGS) entry which is preliminary data.</text>
</comment>
<keyword evidence="2" id="KW-1185">Reference proteome</keyword>
<dbReference type="Proteomes" id="UP000011666">
    <property type="component" value="Unassembled WGS sequence"/>
</dbReference>
<proteinExistence type="predicted"/>
<dbReference type="OrthoDB" id="3310285at2"/>
<gene>
    <name evidence="1" type="ORF">GS4_01_00690</name>
</gene>
<evidence type="ECO:0008006" key="3">
    <source>
        <dbReference type="Google" id="ProtNLM"/>
    </source>
</evidence>
<name>M0QFT7_9ACTN</name>
<dbReference type="STRING" id="1223545.GS4_01_00690"/>
<dbReference type="AlphaFoldDB" id="M0QFT7"/>
<evidence type="ECO:0000313" key="2">
    <source>
        <dbReference type="Proteomes" id="UP000011666"/>
    </source>
</evidence>
<reference evidence="1 2" key="1">
    <citation type="submission" date="2013-01" db="EMBL/GenBank/DDBJ databases">
        <title>Whole genome shotgun sequence of Gordonia soli NBRC 108243.</title>
        <authorList>
            <person name="Isaki-Nakamura S."/>
            <person name="Hosoyama A."/>
            <person name="Tsuchikane K."/>
            <person name="Ando Y."/>
            <person name="Baba S."/>
            <person name="Ohji S."/>
            <person name="Hamada M."/>
            <person name="Tamura T."/>
            <person name="Yamazoe A."/>
            <person name="Yamazaki S."/>
            <person name="Fujita N."/>
        </authorList>
    </citation>
    <scope>NUCLEOTIDE SEQUENCE [LARGE SCALE GENOMIC DNA]</scope>
    <source>
        <strain evidence="1 2">NBRC 108243</strain>
    </source>
</reference>